<dbReference type="Gene3D" id="3.40.50.300">
    <property type="entry name" value="P-loop containing nucleotide triphosphate hydrolases"/>
    <property type="match status" value="1"/>
</dbReference>
<evidence type="ECO:0000313" key="1">
    <source>
        <dbReference type="EMBL" id="MBP2202219.1"/>
    </source>
</evidence>
<evidence type="ECO:0000313" key="2">
    <source>
        <dbReference type="Proteomes" id="UP000740329"/>
    </source>
</evidence>
<comment type="caution">
    <text evidence="1">The sequence shown here is derived from an EMBL/GenBank/DDBJ whole genome shotgun (WGS) entry which is preliminary data.</text>
</comment>
<dbReference type="InterPro" id="IPR027417">
    <property type="entry name" value="P-loop_NTPase"/>
</dbReference>
<sequence length="381" mass="44638">MEIIRPVVINKTNGHNFVNYGKYLANALVEHNPDNGGRLGIFTGIMGTGKSTLMMRIMLKCIKQNEIVAWRGRPNECIHYIDGWQECTVMHVYDKNKITVNLLSNKKENITNKCNIMYYKNPKELIKNLRKCKDNINVIYAPTTYPLSNLLINALHSKYTFNSSDAELSSVNYFWHEFFYLLLKKTNTDWFSLYFDEFDDIIPDVSSGTEYWLTRFFKDNIKDYRKCNVSLYCAVHNLTDIYYTIVRKFQFRIYLKGALVPNFSAVNQNTTLSLKKGEYVIDNGNYGKASFEKLKKDDNKYQMLVEIEEDESKKENKKTNDIAKYKLIFQNKDIKASILKIIDDKGVDTAYKYLLSLKSDNKISESYYYKLKNQIFKPLMT</sequence>
<dbReference type="Proteomes" id="UP000740329">
    <property type="component" value="Unassembled WGS sequence"/>
</dbReference>
<dbReference type="AlphaFoldDB" id="A0A8J7RQ48"/>
<gene>
    <name evidence="1" type="ORF">J3E07_001660</name>
</gene>
<reference evidence="1" key="1">
    <citation type="submission" date="2021-03" db="EMBL/GenBank/DDBJ databases">
        <title>Genomic Encyclopedia of Type Strains, Phase IV (KMG-V): Genome sequencing to study the core and pangenomes of soil and plant-associated prokaryotes.</title>
        <authorList>
            <person name="Whitman W."/>
        </authorList>
    </citation>
    <scope>NUCLEOTIDE SEQUENCE</scope>
    <source>
        <strain evidence="1">C4</strain>
    </source>
</reference>
<accession>A0A8J7RQ48</accession>
<name>A0A8J7RQ48_METVO</name>
<organism evidence="1 2">
    <name type="scientific">Methanococcus voltae</name>
    <dbReference type="NCBI Taxonomy" id="2188"/>
    <lineage>
        <taxon>Archaea</taxon>
        <taxon>Methanobacteriati</taxon>
        <taxon>Methanobacteriota</taxon>
        <taxon>Methanomada group</taxon>
        <taxon>Methanococci</taxon>
        <taxon>Methanococcales</taxon>
        <taxon>Methanococcaceae</taxon>
        <taxon>Methanococcus</taxon>
    </lineage>
</organism>
<protein>
    <submittedName>
        <fullName evidence="1">Uncharacterized protein</fullName>
    </submittedName>
</protein>
<dbReference type="SUPFAM" id="SSF52540">
    <property type="entry name" value="P-loop containing nucleoside triphosphate hydrolases"/>
    <property type="match status" value="1"/>
</dbReference>
<dbReference type="EMBL" id="JAGGMV010000009">
    <property type="protein sequence ID" value="MBP2202219.1"/>
    <property type="molecule type" value="Genomic_DNA"/>
</dbReference>
<proteinExistence type="predicted"/>
<dbReference type="RefSeq" id="WP_209591733.1">
    <property type="nucleotide sequence ID" value="NZ_JAGGMV010000009.1"/>
</dbReference>